<sequence>MLANRYFIARKFDLALPVFEKELAKGNTNVAIKKKLIICYGALGQIEKAFELFFELVKKDPFLIINTDPYWDDCPCPEMIKQWENSTKQVGVSPREALILGILYLYCDLDKSIEYLEKALDYDEYFLKINSVLRILRNTKSKVRVK</sequence>
<dbReference type="AlphaFoldDB" id="A0A7V5H2W7"/>
<organism evidence="1">
    <name type="scientific">Caldithrix abyssi</name>
    <dbReference type="NCBI Taxonomy" id="187145"/>
    <lineage>
        <taxon>Bacteria</taxon>
        <taxon>Pseudomonadati</taxon>
        <taxon>Calditrichota</taxon>
        <taxon>Calditrichia</taxon>
        <taxon>Calditrichales</taxon>
        <taxon>Calditrichaceae</taxon>
        <taxon>Caldithrix</taxon>
    </lineage>
</organism>
<comment type="caution">
    <text evidence="1">The sequence shown here is derived from an EMBL/GenBank/DDBJ whole genome shotgun (WGS) entry which is preliminary data.</text>
</comment>
<protein>
    <submittedName>
        <fullName evidence="1">Tetratricopeptide repeat protein</fullName>
    </submittedName>
</protein>
<accession>A0A7V5H2W7</accession>
<evidence type="ECO:0000313" key="1">
    <source>
        <dbReference type="EMBL" id="HHE54864.1"/>
    </source>
</evidence>
<gene>
    <name evidence="1" type="ORF">ENL21_03720</name>
</gene>
<dbReference type="EMBL" id="DRTD01000271">
    <property type="protein sequence ID" value="HHE54864.1"/>
    <property type="molecule type" value="Genomic_DNA"/>
</dbReference>
<dbReference type="Proteomes" id="UP000886111">
    <property type="component" value="Unassembled WGS sequence"/>
</dbReference>
<dbReference type="InterPro" id="IPR011990">
    <property type="entry name" value="TPR-like_helical_dom_sf"/>
</dbReference>
<reference evidence="1" key="1">
    <citation type="journal article" date="2020" name="mSystems">
        <title>Genome- and Community-Level Interaction Insights into Carbon Utilization and Element Cycling Functions of Hydrothermarchaeota in Hydrothermal Sediment.</title>
        <authorList>
            <person name="Zhou Z."/>
            <person name="Liu Y."/>
            <person name="Xu W."/>
            <person name="Pan J."/>
            <person name="Luo Z.H."/>
            <person name="Li M."/>
        </authorList>
    </citation>
    <scope>NUCLEOTIDE SEQUENCE [LARGE SCALE GENOMIC DNA]</scope>
    <source>
        <strain evidence="1">HyVt-76</strain>
    </source>
</reference>
<dbReference type="Gene3D" id="1.25.40.10">
    <property type="entry name" value="Tetratricopeptide repeat domain"/>
    <property type="match status" value="1"/>
</dbReference>
<name>A0A7V5H2W7_CALAY</name>
<dbReference type="SUPFAM" id="SSF48452">
    <property type="entry name" value="TPR-like"/>
    <property type="match status" value="1"/>
</dbReference>
<proteinExistence type="predicted"/>